<keyword evidence="5 6" id="KW-0472">Membrane</keyword>
<evidence type="ECO:0000256" key="3">
    <source>
        <dbReference type="ARBA" id="ARBA00022692"/>
    </source>
</evidence>
<comment type="caution">
    <text evidence="7">The sequence shown here is derived from an EMBL/GenBank/DDBJ whole genome shotgun (WGS) entry which is preliminary data.</text>
</comment>
<evidence type="ECO:0000313" key="8">
    <source>
        <dbReference type="Proteomes" id="UP000231214"/>
    </source>
</evidence>
<dbReference type="Proteomes" id="UP000231214">
    <property type="component" value="Unassembled WGS sequence"/>
</dbReference>
<comment type="similarity">
    <text evidence="2">Belongs to the autoinducer-2 exporter (AI-2E) (TC 2.A.86) family.</text>
</comment>
<protein>
    <recommendedName>
        <fullName evidence="9">AI-2E family transporter</fullName>
    </recommendedName>
</protein>
<dbReference type="EMBL" id="PEZK01000026">
    <property type="protein sequence ID" value="PIU02121.1"/>
    <property type="molecule type" value="Genomic_DNA"/>
</dbReference>
<evidence type="ECO:0000256" key="1">
    <source>
        <dbReference type="ARBA" id="ARBA00004141"/>
    </source>
</evidence>
<reference evidence="8" key="1">
    <citation type="submission" date="2017-09" db="EMBL/GenBank/DDBJ databases">
        <title>Depth-based differentiation of microbial function through sediment-hosted aquifers and enrichment of novel symbionts in the deep terrestrial subsurface.</title>
        <authorList>
            <person name="Probst A.J."/>
            <person name="Ladd B."/>
            <person name="Jarett J.K."/>
            <person name="Geller-Mcgrath D.E."/>
            <person name="Sieber C.M.K."/>
            <person name="Emerson J.B."/>
            <person name="Anantharaman K."/>
            <person name="Thomas B.C."/>
            <person name="Malmstrom R."/>
            <person name="Stieglmeier M."/>
            <person name="Klingl A."/>
            <person name="Woyke T."/>
            <person name="Ryan C.M."/>
            <person name="Banfield J.F."/>
        </authorList>
    </citation>
    <scope>NUCLEOTIDE SEQUENCE [LARGE SCALE GENOMIC DNA]</scope>
</reference>
<dbReference type="GO" id="GO:0055085">
    <property type="term" value="P:transmembrane transport"/>
    <property type="evidence" value="ECO:0007669"/>
    <property type="project" value="TreeGrafter"/>
</dbReference>
<gene>
    <name evidence="7" type="ORF">COT66_01570</name>
</gene>
<dbReference type="Pfam" id="PF01594">
    <property type="entry name" value="AI-2E_transport"/>
    <property type="match status" value="1"/>
</dbReference>
<evidence type="ECO:0000256" key="5">
    <source>
        <dbReference type="ARBA" id="ARBA00023136"/>
    </source>
</evidence>
<dbReference type="AlphaFoldDB" id="A0A2M6XAT5"/>
<sequence>MLTDGLPKMPHKIEISHRTIIFAVVFLLSLVLLYQIRQILVLMFIALILMSALNPTVRKLEQIRVPRALAVVMIYLLIFLIFGLAIAGVIPVLIEQTASLISRLPEYLEALRLGGQLSMIDQNVINSQLNQWGSIPANLLKITASIFGSLTAFLVVMVITFYLLIERQHLDRYLAILFGGDGVDRARAFVDRLEHRLGGWVRAQLALMLIVGVVTYIGLRLLGFEFALPLAILAGLLEIVPNLGPTLAALPAVLAGLAISPLMALTVAAFYFLVQQVENSLIVPQIMARGVGIRPLAVIISLAIGANLAGLLGIILAIPFFILVRVILEELKAPSQ</sequence>
<proteinExistence type="inferred from homology"/>
<feature type="transmembrane region" description="Helical" evidence="6">
    <location>
        <begin position="39"/>
        <end position="57"/>
    </location>
</feature>
<dbReference type="InterPro" id="IPR002549">
    <property type="entry name" value="AI-2E-like"/>
</dbReference>
<evidence type="ECO:0000256" key="2">
    <source>
        <dbReference type="ARBA" id="ARBA00009773"/>
    </source>
</evidence>
<dbReference type="PANTHER" id="PTHR21716">
    <property type="entry name" value="TRANSMEMBRANE PROTEIN"/>
    <property type="match status" value="1"/>
</dbReference>
<comment type="subcellular location">
    <subcellularLocation>
        <location evidence="1">Membrane</location>
        <topology evidence="1">Multi-pass membrane protein</topology>
    </subcellularLocation>
</comment>
<feature type="transmembrane region" description="Helical" evidence="6">
    <location>
        <begin position="15"/>
        <end position="33"/>
    </location>
</feature>
<dbReference type="PANTHER" id="PTHR21716:SF62">
    <property type="entry name" value="TRANSPORT PROTEIN YDBI-RELATED"/>
    <property type="match status" value="1"/>
</dbReference>
<feature type="transmembrane region" description="Helical" evidence="6">
    <location>
        <begin position="142"/>
        <end position="165"/>
    </location>
</feature>
<evidence type="ECO:0000256" key="6">
    <source>
        <dbReference type="SAM" id="Phobius"/>
    </source>
</evidence>
<evidence type="ECO:0000256" key="4">
    <source>
        <dbReference type="ARBA" id="ARBA00022989"/>
    </source>
</evidence>
<organism evidence="7 8">
    <name type="scientific">Candidatus Shapirobacteria bacterium CG09_land_8_20_14_0_10_49_15</name>
    <dbReference type="NCBI Taxonomy" id="1974482"/>
    <lineage>
        <taxon>Bacteria</taxon>
        <taxon>Candidatus Shapironibacteriota</taxon>
    </lineage>
</organism>
<keyword evidence="3 6" id="KW-0812">Transmembrane</keyword>
<dbReference type="GO" id="GO:0005886">
    <property type="term" value="C:plasma membrane"/>
    <property type="evidence" value="ECO:0007669"/>
    <property type="project" value="UniProtKB-SubCell"/>
</dbReference>
<name>A0A2M6XAT5_9BACT</name>
<feature type="transmembrane region" description="Helical" evidence="6">
    <location>
        <begin position="205"/>
        <end position="228"/>
    </location>
</feature>
<accession>A0A2M6XAT5</accession>
<keyword evidence="4 6" id="KW-1133">Transmembrane helix</keyword>
<evidence type="ECO:0000313" key="7">
    <source>
        <dbReference type="EMBL" id="PIU02121.1"/>
    </source>
</evidence>
<feature type="transmembrane region" description="Helical" evidence="6">
    <location>
        <begin position="69"/>
        <end position="94"/>
    </location>
</feature>
<feature type="transmembrane region" description="Helical" evidence="6">
    <location>
        <begin position="248"/>
        <end position="274"/>
    </location>
</feature>
<evidence type="ECO:0008006" key="9">
    <source>
        <dbReference type="Google" id="ProtNLM"/>
    </source>
</evidence>